<evidence type="ECO:0000256" key="6">
    <source>
        <dbReference type="SAM" id="Phobius"/>
    </source>
</evidence>
<keyword evidence="9" id="KW-1185">Reference proteome</keyword>
<dbReference type="SUPFAM" id="SSF81324">
    <property type="entry name" value="Voltage-gated potassium channels"/>
    <property type="match status" value="1"/>
</dbReference>
<keyword evidence="3 6" id="KW-1133">Transmembrane helix</keyword>
<feature type="transmembrane region" description="Helical" evidence="6">
    <location>
        <begin position="103"/>
        <end position="126"/>
    </location>
</feature>
<dbReference type="InterPro" id="IPR043203">
    <property type="entry name" value="VGCC_Ca_Na"/>
</dbReference>
<dbReference type="InterPro" id="IPR027359">
    <property type="entry name" value="Volt_channel_dom_sf"/>
</dbReference>
<keyword evidence="2 6" id="KW-0812">Transmembrane</keyword>
<evidence type="ECO:0000256" key="1">
    <source>
        <dbReference type="ARBA" id="ARBA00004141"/>
    </source>
</evidence>
<evidence type="ECO:0000256" key="3">
    <source>
        <dbReference type="ARBA" id="ARBA00022989"/>
    </source>
</evidence>
<proteinExistence type="predicted"/>
<feature type="transmembrane region" description="Helical" evidence="6">
    <location>
        <begin position="165"/>
        <end position="186"/>
    </location>
</feature>
<accession>A0ABP0P6Q4</accession>
<evidence type="ECO:0000313" key="9">
    <source>
        <dbReference type="Proteomes" id="UP001642464"/>
    </source>
</evidence>
<feature type="region of interest" description="Disordered" evidence="5">
    <location>
        <begin position="24"/>
        <end position="45"/>
    </location>
</feature>
<name>A0ABP0P6Q4_9DINO</name>
<evidence type="ECO:0000256" key="5">
    <source>
        <dbReference type="SAM" id="MobiDB-lite"/>
    </source>
</evidence>
<evidence type="ECO:0000256" key="4">
    <source>
        <dbReference type="ARBA" id="ARBA00023136"/>
    </source>
</evidence>
<dbReference type="Gene3D" id="1.20.120.350">
    <property type="entry name" value="Voltage-gated potassium channels. Chain C"/>
    <property type="match status" value="1"/>
</dbReference>
<dbReference type="InterPro" id="IPR005821">
    <property type="entry name" value="Ion_trans_dom"/>
</dbReference>
<dbReference type="Pfam" id="PF00520">
    <property type="entry name" value="Ion_trans"/>
    <property type="match status" value="1"/>
</dbReference>
<comment type="caution">
    <text evidence="8">The sequence shown here is derived from an EMBL/GenBank/DDBJ whole genome shotgun (WGS) entry which is preliminary data.</text>
</comment>
<keyword evidence="4 6" id="KW-0472">Membrane</keyword>
<dbReference type="EMBL" id="CAXAMM010033335">
    <property type="protein sequence ID" value="CAK9071182.1"/>
    <property type="molecule type" value="Genomic_DNA"/>
</dbReference>
<feature type="domain" description="Ion transport" evidence="7">
    <location>
        <begin position="109"/>
        <end position="279"/>
    </location>
</feature>
<evidence type="ECO:0000259" key="7">
    <source>
        <dbReference type="Pfam" id="PF00520"/>
    </source>
</evidence>
<comment type="subcellular location">
    <subcellularLocation>
        <location evidence="1">Membrane</location>
        <topology evidence="1">Multi-pass membrane protein</topology>
    </subcellularLocation>
</comment>
<reference evidence="8 9" key="1">
    <citation type="submission" date="2024-02" db="EMBL/GenBank/DDBJ databases">
        <authorList>
            <person name="Chen Y."/>
            <person name="Shah S."/>
            <person name="Dougan E. K."/>
            <person name="Thang M."/>
            <person name="Chan C."/>
        </authorList>
    </citation>
    <scope>NUCLEOTIDE SEQUENCE [LARGE SCALE GENOMIC DNA]</scope>
</reference>
<dbReference type="PANTHER" id="PTHR10037:SF62">
    <property type="entry name" value="SODIUM CHANNEL PROTEIN 60E"/>
    <property type="match status" value="1"/>
</dbReference>
<feature type="transmembrane region" description="Helical" evidence="6">
    <location>
        <begin position="256"/>
        <end position="278"/>
    </location>
</feature>
<protein>
    <submittedName>
        <fullName evidence="8">L type</fullName>
    </submittedName>
</protein>
<evidence type="ECO:0000256" key="2">
    <source>
        <dbReference type="ARBA" id="ARBA00022692"/>
    </source>
</evidence>
<sequence>MAAISAGRRMSAQLQALPGQLGLTATVEGDDPSMPNVPDEPGAVVEEVLRDKRKQEEEERKKIEEYDIKVQMHDKGGKATEVYKALRTDPNQFKGIRLKLHRFISWWGFDTAIGFVIICNAVTIGWETQVKSSVPLGCSEDCVCEPQVTQSCETVPDWLPLLDNVFYGIYVVELLARVAVYGLFVFKSHWVKFDFFLVLTATADLFVKAVTDESVKILMLVRMLRLARLARAVRLMVQFKTLWQLVQGLFHSLGTLLWTFLLISILMYVLAVIGMELIRRDATLPLDSFGSLYAKRSNLNQDEMQSLPKKNVLCCGFETASVTAKVGDHLLSHGPKCSNGAWTELLVVVTEPFTVMVTGRLRQNGQLELRIPVVTSTRLESVWRAHNATRSGEL</sequence>
<dbReference type="Proteomes" id="UP001642464">
    <property type="component" value="Unassembled WGS sequence"/>
</dbReference>
<evidence type="ECO:0000313" key="8">
    <source>
        <dbReference type="EMBL" id="CAK9071182.1"/>
    </source>
</evidence>
<gene>
    <name evidence="8" type="ORF">SCF082_LOCUS35280</name>
</gene>
<organism evidence="8 9">
    <name type="scientific">Durusdinium trenchii</name>
    <dbReference type="NCBI Taxonomy" id="1381693"/>
    <lineage>
        <taxon>Eukaryota</taxon>
        <taxon>Sar</taxon>
        <taxon>Alveolata</taxon>
        <taxon>Dinophyceae</taxon>
        <taxon>Suessiales</taxon>
        <taxon>Symbiodiniaceae</taxon>
        <taxon>Durusdinium</taxon>
    </lineage>
</organism>
<dbReference type="PANTHER" id="PTHR10037">
    <property type="entry name" value="VOLTAGE-GATED CATION CHANNEL CALCIUM AND SODIUM"/>
    <property type="match status" value="1"/>
</dbReference>